<keyword evidence="5" id="KW-0456">Lyase</keyword>
<organism evidence="10">
    <name type="scientific">Attheya septentrionalis</name>
    <dbReference type="NCBI Taxonomy" id="420275"/>
    <lineage>
        <taxon>Eukaryota</taxon>
        <taxon>Sar</taxon>
        <taxon>Stramenopiles</taxon>
        <taxon>Ochrophyta</taxon>
        <taxon>Bacillariophyta</taxon>
        <taxon>Coscinodiscophyceae</taxon>
        <taxon>Chaetocerotophycidae</taxon>
        <taxon>Chaetocerotales</taxon>
        <taxon>Attheyaceae</taxon>
        <taxon>Attheya</taxon>
    </lineage>
</organism>
<dbReference type="GO" id="GO:0004089">
    <property type="term" value="F:carbonate dehydratase activity"/>
    <property type="evidence" value="ECO:0007669"/>
    <property type="project" value="UniProtKB-EC"/>
</dbReference>
<evidence type="ECO:0000256" key="8">
    <source>
        <dbReference type="SAM" id="SignalP"/>
    </source>
</evidence>
<keyword evidence="3" id="KW-0479">Metal-binding</keyword>
<evidence type="ECO:0000256" key="6">
    <source>
        <dbReference type="ARBA" id="ARBA00048348"/>
    </source>
</evidence>
<feature type="region of interest" description="Disordered" evidence="7">
    <location>
        <begin position="230"/>
        <end position="256"/>
    </location>
</feature>
<feature type="compositionally biased region" description="Basic residues" evidence="7">
    <location>
        <begin position="237"/>
        <end position="253"/>
    </location>
</feature>
<comment type="similarity">
    <text evidence="1">Belongs to the alpha-carbonic anhydrase family.</text>
</comment>
<dbReference type="EMBL" id="HBHQ01008590">
    <property type="protein sequence ID" value="CAD9813929.1"/>
    <property type="molecule type" value="Transcribed_RNA"/>
</dbReference>
<evidence type="ECO:0000256" key="3">
    <source>
        <dbReference type="ARBA" id="ARBA00022723"/>
    </source>
</evidence>
<feature type="chain" id="PRO_5030985694" description="carbonic anhydrase" evidence="8">
    <location>
        <begin position="27"/>
        <end position="434"/>
    </location>
</feature>
<dbReference type="GO" id="GO:0008270">
    <property type="term" value="F:zinc ion binding"/>
    <property type="evidence" value="ECO:0007669"/>
    <property type="project" value="InterPro"/>
</dbReference>
<evidence type="ECO:0000313" key="10">
    <source>
        <dbReference type="EMBL" id="CAD9813929.1"/>
    </source>
</evidence>
<feature type="domain" description="Alpha-carbonic anhydrase" evidence="9">
    <location>
        <begin position="38"/>
        <end position="421"/>
    </location>
</feature>
<evidence type="ECO:0000259" key="9">
    <source>
        <dbReference type="PROSITE" id="PS51144"/>
    </source>
</evidence>
<evidence type="ECO:0000256" key="2">
    <source>
        <dbReference type="ARBA" id="ARBA00012925"/>
    </source>
</evidence>
<gene>
    <name evidence="10" type="ORF">ASEP1449_LOCUS5754</name>
</gene>
<dbReference type="Pfam" id="PF00194">
    <property type="entry name" value="Carb_anhydrase"/>
    <property type="match status" value="2"/>
</dbReference>
<reference evidence="10" key="1">
    <citation type="submission" date="2021-01" db="EMBL/GenBank/DDBJ databases">
        <authorList>
            <person name="Corre E."/>
            <person name="Pelletier E."/>
            <person name="Niang G."/>
            <person name="Scheremetjew M."/>
            <person name="Finn R."/>
            <person name="Kale V."/>
            <person name="Holt S."/>
            <person name="Cochrane G."/>
            <person name="Meng A."/>
            <person name="Brown T."/>
            <person name="Cohen L."/>
        </authorList>
    </citation>
    <scope>NUCLEOTIDE SEQUENCE</scope>
    <source>
        <strain evidence="10">CCMP2084</strain>
    </source>
</reference>
<proteinExistence type="inferred from homology"/>
<dbReference type="PANTHER" id="PTHR18952:SF265">
    <property type="entry name" value="CARBONIC ANHYDRASE"/>
    <property type="match status" value="1"/>
</dbReference>
<dbReference type="PANTHER" id="PTHR18952">
    <property type="entry name" value="CARBONIC ANHYDRASE"/>
    <property type="match status" value="1"/>
</dbReference>
<evidence type="ECO:0000256" key="5">
    <source>
        <dbReference type="ARBA" id="ARBA00023239"/>
    </source>
</evidence>
<dbReference type="EC" id="4.2.1.1" evidence="2"/>
<sequence>MTRARVFRVLPFLFLLALVPSRKGCAQETERWKEWHRLDYNYDLNSPLGPANWGNVDVGDSEWGEFGEYVDHAIHDIEFSGNQCEEGRQPSPLNLFTNEPCLDTHEILTRMQRDTDCNENDLTFEILPNALRAYMPETDDTCERPEIDMPNGFPDRFTFAWMELHMPAEHVLDGRRYDAELQMVHLGTESDDHLAAMVSVLFDASARRDNPQWQWMLDRWQEVRNEMDQNDCTDSRRTRHRRTPELKMKKKRTSTTPLTKAEKDKLYYGTATPSRDEHGNAIQTEEDRAVLLANFTSQNGVEDAARRLNGGCNADRFGRGCEPLEPRNKMFPYNMWPTIFYYRYRGAITYPPCTSNVQWRVLDEPMQISRRQYKQMAALLNSHKDESCEPDVDMDPRGSNAAPLKTPNPDPDTQSIVHCTFDHFSFWMYPPDEQ</sequence>
<evidence type="ECO:0000256" key="7">
    <source>
        <dbReference type="SAM" id="MobiDB-lite"/>
    </source>
</evidence>
<evidence type="ECO:0000256" key="4">
    <source>
        <dbReference type="ARBA" id="ARBA00022833"/>
    </source>
</evidence>
<dbReference type="InterPro" id="IPR023561">
    <property type="entry name" value="Carbonic_anhydrase_a-class"/>
</dbReference>
<keyword evidence="8" id="KW-0732">Signal</keyword>
<accession>A0A7S2UD38</accession>
<comment type="catalytic activity">
    <reaction evidence="6">
        <text>hydrogencarbonate + H(+) = CO2 + H2O</text>
        <dbReference type="Rhea" id="RHEA:10748"/>
        <dbReference type="ChEBI" id="CHEBI:15377"/>
        <dbReference type="ChEBI" id="CHEBI:15378"/>
        <dbReference type="ChEBI" id="CHEBI:16526"/>
        <dbReference type="ChEBI" id="CHEBI:17544"/>
        <dbReference type="EC" id="4.2.1.1"/>
    </reaction>
</comment>
<dbReference type="PROSITE" id="PS51144">
    <property type="entry name" value="ALPHA_CA_2"/>
    <property type="match status" value="1"/>
</dbReference>
<protein>
    <recommendedName>
        <fullName evidence="2">carbonic anhydrase</fullName>
        <ecNumber evidence="2">4.2.1.1</ecNumber>
    </recommendedName>
</protein>
<feature type="signal peptide" evidence="8">
    <location>
        <begin position="1"/>
        <end position="26"/>
    </location>
</feature>
<feature type="region of interest" description="Disordered" evidence="7">
    <location>
        <begin position="386"/>
        <end position="412"/>
    </location>
</feature>
<evidence type="ECO:0000256" key="1">
    <source>
        <dbReference type="ARBA" id="ARBA00010718"/>
    </source>
</evidence>
<dbReference type="SMART" id="SM01057">
    <property type="entry name" value="Carb_anhydrase"/>
    <property type="match status" value="1"/>
</dbReference>
<name>A0A7S2UD38_9STRA</name>
<dbReference type="AlphaFoldDB" id="A0A7S2UD38"/>
<dbReference type="Gene3D" id="3.10.200.10">
    <property type="entry name" value="Alpha carbonic anhydrase"/>
    <property type="match status" value="2"/>
</dbReference>
<dbReference type="SUPFAM" id="SSF51069">
    <property type="entry name" value="Carbonic anhydrase"/>
    <property type="match status" value="1"/>
</dbReference>
<keyword evidence="4" id="KW-0862">Zinc</keyword>
<dbReference type="InterPro" id="IPR036398">
    <property type="entry name" value="CA_dom_sf"/>
</dbReference>
<dbReference type="InterPro" id="IPR001148">
    <property type="entry name" value="CA_dom"/>
</dbReference>